<keyword evidence="4" id="KW-1185">Reference proteome</keyword>
<sequence>MKKTTTALSALLATSVFMSGCAINIGDKKDDDGYSYQLEISTEKDNRQNLSLLNLGQTKQQVIDIFGTADFSEAFSLNQQKVQILYYRTQRSDENAPLTKKECTPLIFKQGQLDSWGQLALVAMQK</sequence>
<proteinExistence type="predicted"/>
<name>A0A2V1GVB8_9GAMM</name>
<accession>A0A2V1GVB8</accession>
<organism evidence="3 4">
    <name type="scientific">Pelagibaculum spongiae</name>
    <dbReference type="NCBI Taxonomy" id="2080658"/>
    <lineage>
        <taxon>Bacteria</taxon>
        <taxon>Pseudomonadati</taxon>
        <taxon>Pseudomonadota</taxon>
        <taxon>Gammaproteobacteria</taxon>
        <taxon>Oceanospirillales</taxon>
        <taxon>Pelagibaculum</taxon>
    </lineage>
</organism>
<comment type="caution">
    <text evidence="3">The sequence shown here is derived from an EMBL/GenBank/DDBJ whole genome shotgun (WGS) entry which is preliminary data.</text>
</comment>
<dbReference type="PROSITE" id="PS51257">
    <property type="entry name" value="PROKAR_LIPOPROTEIN"/>
    <property type="match status" value="1"/>
</dbReference>
<dbReference type="Proteomes" id="UP000244906">
    <property type="component" value="Unassembled WGS sequence"/>
</dbReference>
<keyword evidence="1 2" id="KW-0732">Signal</keyword>
<dbReference type="OrthoDB" id="6399368at2"/>
<evidence type="ECO:0008006" key="5">
    <source>
        <dbReference type="Google" id="ProtNLM"/>
    </source>
</evidence>
<dbReference type="RefSeq" id="WP_116686351.1">
    <property type="nucleotide sequence ID" value="NZ_CAWNYD010000002.1"/>
</dbReference>
<dbReference type="InterPro" id="IPR037873">
    <property type="entry name" value="BamE-like"/>
</dbReference>
<evidence type="ECO:0000256" key="1">
    <source>
        <dbReference type="ARBA" id="ARBA00022729"/>
    </source>
</evidence>
<evidence type="ECO:0000313" key="3">
    <source>
        <dbReference type="EMBL" id="PVZ70278.1"/>
    </source>
</evidence>
<protein>
    <recommendedName>
        <fullName evidence="5">DUF3192 domain-containing protein</fullName>
    </recommendedName>
</protein>
<dbReference type="Gene3D" id="3.30.1450.10">
    <property type="match status" value="1"/>
</dbReference>
<reference evidence="3 4" key="1">
    <citation type="submission" date="2018-04" db="EMBL/GenBank/DDBJ databases">
        <title>Thalassorhabdus spongiae gen. nov., sp. nov., isolated from a marine sponge in South-West Iceland.</title>
        <authorList>
            <person name="Knobloch S."/>
            <person name="Daussin A."/>
            <person name="Johannsson R."/>
            <person name="Marteinsson V.T."/>
        </authorList>
    </citation>
    <scope>NUCLEOTIDE SEQUENCE [LARGE SCALE GENOMIC DNA]</scope>
    <source>
        <strain evidence="3 4">Hp12</strain>
    </source>
</reference>
<feature type="chain" id="PRO_5015954702" description="DUF3192 domain-containing protein" evidence="2">
    <location>
        <begin position="19"/>
        <end position="126"/>
    </location>
</feature>
<feature type="signal peptide" evidence="2">
    <location>
        <begin position="1"/>
        <end position="18"/>
    </location>
</feature>
<dbReference type="EMBL" id="QDDL01000002">
    <property type="protein sequence ID" value="PVZ70278.1"/>
    <property type="molecule type" value="Genomic_DNA"/>
</dbReference>
<dbReference type="InterPro" id="IPR021534">
    <property type="entry name" value="DUF3192"/>
</dbReference>
<dbReference type="Pfam" id="PF11399">
    <property type="entry name" value="DUF3192"/>
    <property type="match status" value="1"/>
</dbReference>
<evidence type="ECO:0000313" key="4">
    <source>
        <dbReference type="Proteomes" id="UP000244906"/>
    </source>
</evidence>
<dbReference type="AlphaFoldDB" id="A0A2V1GVB8"/>
<gene>
    <name evidence="3" type="ORF">DC094_06680</name>
</gene>
<evidence type="ECO:0000256" key="2">
    <source>
        <dbReference type="SAM" id="SignalP"/>
    </source>
</evidence>